<comment type="caution">
    <text evidence="2">The sequence shown here is derived from an EMBL/GenBank/DDBJ whole genome shotgun (WGS) entry which is preliminary data.</text>
</comment>
<dbReference type="Gene3D" id="2.60.120.40">
    <property type="match status" value="1"/>
</dbReference>
<dbReference type="EMBL" id="NEDP02000871">
    <property type="protein sequence ID" value="OWF54838.1"/>
    <property type="molecule type" value="Genomic_DNA"/>
</dbReference>
<gene>
    <name evidence="2" type="ORF">KP79_PYT20824</name>
</gene>
<evidence type="ECO:0000313" key="3">
    <source>
        <dbReference type="Proteomes" id="UP000242188"/>
    </source>
</evidence>
<feature type="transmembrane region" description="Helical" evidence="1">
    <location>
        <begin position="15"/>
        <end position="37"/>
    </location>
</feature>
<proteinExistence type="predicted"/>
<evidence type="ECO:0008006" key="4">
    <source>
        <dbReference type="Google" id="ProtNLM"/>
    </source>
</evidence>
<dbReference type="Proteomes" id="UP000242188">
    <property type="component" value="Unassembled WGS sequence"/>
</dbReference>
<sequence length="298" mass="33680">MEDVTKSKCYNRLKLAIKVSFVTNLVLVVALPCVYIAHRINDSNRHLPDKTQTAHQQSAADTLPDRICLTCSYFNDVIGVEKNVLYEFVSGSNGHRLCCINDGFGIQNIFFEMLMGNQYDSHQHSTRELKEMTQRMQWWRERDYSAHLYGDFYDIKNGALSWTIGNSFGTGFIRNLTLLPGSSKVRLTSFDGGSGEGMYFIYSLITLTLNTSTNTSLGIHTINKCNDEIMDCAPITLARRKFGGDRESNEAFGNIMSFLCITERLTIGDTLDISIHVSPKSSYNRNGIFSNYFGIFKL</sequence>
<keyword evidence="3" id="KW-1185">Reference proteome</keyword>
<protein>
    <recommendedName>
        <fullName evidence="4">TNF family profile domain-containing protein</fullName>
    </recommendedName>
</protein>
<organism evidence="2 3">
    <name type="scientific">Mizuhopecten yessoensis</name>
    <name type="common">Japanese scallop</name>
    <name type="synonym">Patinopecten yessoensis</name>
    <dbReference type="NCBI Taxonomy" id="6573"/>
    <lineage>
        <taxon>Eukaryota</taxon>
        <taxon>Metazoa</taxon>
        <taxon>Spiralia</taxon>
        <taxon>Lophotrochozoa</taxon>
        <taxon>Mollusca</taxon>
        <taxon>Bivalvia</taxon>
        <taxon>Autobranchia</taxon>
        <taxon>Pteriomorphia</taxon>
        <taxon>Pectinida</taxon>
        <taxon>Pectinoidea</taxon>
        <taxon>Pectinidae</taxon>
        <taxon>Mizuhopecten</taxon>
    </lineage>
</organism>
<accession>A0A210R1E6</accession>
<keyword evidence="1" id="KW-1133">Transmembrane helix</keyword>
<reference evidence="2 3" key="1">
    <citation type="journal article" date="2017" name="Nat. Ecol. Evol.">
        <title>Scallop genome provides insights into evolution of bilaterian karyotype and development.</title>
        <authorList>
            <person name="Wang S."/>
            <person name="Zhang J."/>
            <person name="Jiao W."/>
            <person name="Li J."/>
            <person name="Xun X."/>
            <person name="Sun Y."/>
            <person name="Guo X."/>
            <person name="Huan P."/>
            <person name="Dong B."/>
            <person name="Zhang L."/>
            <person name="Hu X."/>
            <person name="Sun X."/>
            <person name="Wang J."/>
            <person name="Zhao C."/>
            <person name="Wang Y."/>
            <person name="Wang D."/>
            <person name="Huang X."/>
            <person name="Wang R."/>
            <person name="Lv J."/>
            <person name="Li Y."/>
            <person name="Zhang Z."/>
            <person name="Liu B."/>
            <person name="Lu W."/>
            <person name="Hui Y."/>
            <person name="Liang J."/>
            <person name="Zhou Z."/>
            <person name="Hou R."/>
            <person name="Li X."/>
            <person name="Liu Y."/>
            <person name="Li H."/>
            <person name="Ning X."/>
            <person name="Lin Y."/>
            <person name="Zhao L."/>
            <person name="Xing Q."/>
            <person name="Dou J."/>
            <person name="Li Y."/>
            <person name="Mao J."/>
            <person name="Guo H."/>
            <person name="Dou H."/>
            <person name="Li T."/>
            <person name="Mu C."/>
            <person name="Jiang W."/>
            <person name="Fu Q."/>
            <person name="Fu X."/>
            <person name="Miao Y."/>
            <person name="Liu J."/>
            <person name="Yu Q."/>
            <person name="Li R."/>
            <person name="Liao H."/>
            <person name="Li X."/>
            <person name="Kong Y."/>
            <person name="Jiang Z."/>
            <person name="Chourrout D."/>
            <person name="Li R."/>
            <person name="Bao Z."/>
        </authorList>
    </citation>
    <scope>NUCLEOTIDE SEQUENCE [LARGE SCALE GENOMIC DNA]</scope>
    <source>
        <strain evidence="2 3">PY_sf001</strain>
    </source>
</reference>
<evidence type="ECO:0000313" key="2">
    <source>
        <dbReference type="EMBL" id="OWF54838.1"/>
    </source>
</evidence>
<keyword evidence="1" id="KW-0812">Transmembrane</keyword>
<keyword evidence="1" id="KW-0472">Membrane</keyword>
<evidence type="ECO:0000256" key="1">
    <source>
        <dbReference type="SAM" id="Phobius"/>
    </source>
</evidence>
<dbReference type="SUPFAM" id="SSF49842">
    <property type="entry name" value="TNF-like"/>
    <property type="match status" value="1"/>
</dbReference>
<dbReference type="AlphaFoldDB" id="A0A210R1E6"/>
<dbReference type="InterPro" id="IPR008983">
    <property type="entry name" value="Tumour_necrosis_fac-like_dom"/>
</dbReference>
<name>A0A210R1E6_MIZYE</name>